<organism evidence="2 3">
    <name type="scientific">Syncephalastrum racemosum</name>
    <name type="common">Filamentous fungus</name>
    <dbReference type="NCBI Taxonomy" id="13706"/>
    <lineage>
        <taxon>Eukaryota</taxon>
        <taxon>Fungi</taxon>
        <taxon>Fungi incertae sedis</taxon>
        <taxon>Mucoromycota</taxon>
        <taxon>Mucoromycotina</taxon>
        <taxon>Mucoromycetes</taxon>
        <taxon>Mucorales</taxon>
        <taxon>Syncephalastraceae</taxon>
        <taxon>Syncephalastrum</taxon>
    </lineage>
</organism>
<dbReference type="Gene3D" id="2.30.29.30">
    <property type="entry name" value="Pleckstrin-homology domain (PH domain)/Phosphotyrosine-binding domain (PTB)"/>
    <property type="match status" value="1"/>
</dbReference>
<evidence type="ECO:0000259" key="1">
    <source>
        <dbReference type="PROSITE" id="PS50010"/>
    </source>
</evidence>
<dbReference type="InterPro" id="IPR051092">
    <property type="entry name" value="FYVE_RhoGEF_PH"/>
</dbReference>
<comment type="caution">
    <text evidence="2">The sequence shown here is derived from an EMBL/GenBank/DDBJ whole genome shotgun (WGS) entry which is preliminary data.</text>
</comment>
<dbReference type="PANTHER" id="PTHR12673:SF270">
    <property type="entry name" value="FYVE-TYPE DOMAIN-CONTAINING PROTEIN"/>
    <property type="match status" value="1"/>
</dbReference>
<dbReference type="InterPro" id="IPR000219">
    <property type="entry name" value="DH_dom"/>
</dbReference>
<dbReference type="Proteomes" id="UP000242180">
    <property type="component" value="Unassembled WGS sequence"/>
</dbReference>
<dbReference type="InterPro" id="IPR011993">
    <property type="entry name" value="PH-like_dom_sf"/>
</dbReference>
<dbReference type="GO" id="GO:0005737">
    <property type="term" value="C:cytoplasm"/>
    <property type="evidence" value="ECO:0007669"/>
    <property type="project" value="TreeGrafter"/>
</dbReference>
<dbReference type="SUPFAM" id="SSF48065">
    <property type="entry name" value="DBL homology domain (DH-domain)"/>
    <property type="match status" value="1"/>
</dbReference>
<dbReference type="Gene3D" id="1.20.900.10">
    <property type="entry name" value="Dbl homology (DH) domain"/>
    <property type="match status" value="1"/>
</dbReference>
<keyword evidence="3" id="KW-1185">Reference proteome</keyword>
<name>A0A1X2HFG6_SYNRA</name>
<protein>
    <recommendedName>
        <fullName evidence="1">DH domain-containing protein</fullName>
    </recommendedName>
</protein>
<proteinExistence type="predicted"/>
<dbReference type="GO" id="GO:0005085">
    <property type="term" value="F:guanyl-nucleotide exchange factor activity"/>
    <property type="evidence" value="ECO:0007669"/>
    <property type="project" value="InterPro"/>
</dbReference>
<sequence length="278" mass="31600">MAASNRYRRPSTPNCSTFHSTTALASIPSILEYLTMPLNRIFTYTSTLTTLARYTSLTHPDHNGLTQALHQFEKLKKSWTEKIKDCSDHLAILEAYHTIALCPATVTPHRRLILRAPLVKVNLDDPSDISDQRIYYLCNDMLFFCRKKPKTLTLQCKGSLSLMQALVRPILPQLAAEMLQGTPWIRKPVFPSLTRRKKNAPSPTPPEHDKVVYGIEVLVPENNADYMAAFHQNYAGSGPVVRRRHVLRMQAREDQDTWLHHLQVVIQAVNKPPANIIS</sequence>
<dbReference type="OMA" id="PSHFENA"/>
<dbReference type="EMBL" id="MCGN01000004">
    <property type="protein sequence ID" value="ORY97705.1"/>
    <property type="molecule type" value="Genomic_DNA"/>
</dbReference>
<dbReference type="STRING" id="13706.A0A1X2HFG6"/>
<dbReference type="OrthoDB" id="10254377at2759"/>
<evidence type="ECO:0000313" key="3">
    <source>
        <dbReference type="Proteomes" id="UP000242180"/>
    </source>
</evidence>
<evidence type="ECO:0000313" key="2">
    <source>
        <dbReference type="EMBL" id="ORY97705.1"/>
    </source>
</evidence>
<dbReference type="InParanoid" id="A0A1X2HFG6"/>
<dbReference type="SUPFAM" id="SSF50729">
    <property type="entry name" value="PH domain-like"/>
    <property type="match status" value="1"/>
</dbReference>
<dbReference type="PROSITE" id="PS50010">
    <property type="entry name" value="DH_2"/>
    <property type="match status" value="1"/>
</dbReference>
<dbReference type="AlphaFoldDB" id="A0A1X2HFG6"/>
<reference evidence="2 3" key="1">
    <citation type="submission" date="2016-07" db="EMBL/GenBank/DDBJ databases">
        <title>Pervasive Adenine N6-methylation of Active Genes in Fungi.</title>
        <authorList>
            <consortium name="DOE Joint Genome Institute"/>
            <person name="Mondo S.J."/>
            <person name="Dannebaum R.O."/>
            <person name="Kuo R.C."/>
            <person name="Labutti K."/>
            <person name="Haridas S."/>
            <person name="Kuo A."/>
            <person name="Salamov A."/>
            <person name="Ahrendt S.R."/>
            <person name="Lipzen A."/>
            <person name="Sullivan W."/>
            <person name="Andreopoulos W.B."/>
            <person name="Clum A."/>
            <person name="Lindquist E."/>
            <person name="Daum C."/>
            <person name="Ramamoorthy G.K."/>
            <person name="Gryganskyi A."/>
            <person name="Culley D."/>
            <person name="Magnuson J.K."/>
            <person name="James T.Y."/>
            <person name="O'Malley M.A."/>
            <person name="Stajich J.E."/>
            <person name="Spatafora J.W."/>
            <person name="Visel A."/>
            <person name="Grigoriev I.V."/>
        </authorList>
    </citation>
    <scope>NUCLEOTIDE SEQUENCE [LARGE SCALE GENOMIC DNA]</scope>
    <source>
        <strain evidence="2 3">NRRL 2496</strain>
    </source>
</reference>
<feature type="domain" description="DH" evidence="1">
    <location>
        <begin position="29"/>
        <end position="82"/>
    </location>
</feature>
<dbReference type="PANTHER" id="PTHR12673">
    <property type="entry name" value="FACIOGENITAL DYSPLASIA PROTEIN"/>
    <property type="match status" value="1"/>
</dbReference>
<dbReference type="InterPro" id="IPR035899">
    <property type="entry name" value="DBL_dom_sf"/>
</dbReference>
<gene>
    <name evidence="2" type="ORF">BCR43DRAFT_249667</name>
</gene>
<accession>A0A1X2HFG6</accession>